<name>A0A158QBB4_ENTVE</name>
<evidence type="ECO:0000313" key="3">
    <source>
        <dbReference type="WBParaSite" id="EVEC_0000896101-mRNA-1"/>
    </source>
</evidence>
<organism evidence="3">
    <name type="scientific">Enterobius vermicularis</name>
    <name type="common">Human pinworm</name>
    <dbReference type="NCBI Taxonomy" id="51028"/>
    <lineage>
        <taxon>Eukaryota</taxon>
        <taxon>Metazoa</taxon>
        <taxon>Ecdysozoa</taxon>
        <taxon>Nematoda</taxon>
        <taxon>Chromadorea</taxon>
        <taxon>Rhabditida</taxon>
        <taxon>Spirurina</taxon>
        <taxon>Oxyuridomorpha</taxon>
        <taxon>Oxyuroidea</taxon>
        <taxon>Oxyuridae</taxon>
        <taxon>Enterobius</taxon>
    </lineage>
</organism>
<evidence type="ECO:0000259" key="2">
    <source>
        <dbReference type="Pfam" id="PF05118"/>
    </source>
</evidence>
<feature type="domain" description="Aspartyl/asparaginy/proline hydroxylase" evidence="2">
    <location>
        <begin position="178"/>
        <end position="334"/>
    </location>
</feature>
<comment type="similarity">
    <text evidence="1">Belongs to the aspartyl/asparaginyl beta-hydroxylase family.</text>
</comment>
<evidence type="ECO:0000256" key="1">
    <source>
        <dbReference type="ARBA" id="ARBA00007730"/>
    </source>
</evidence>
<dbReference type="Pfam" id="PF05118">
    <property type="entry name" value="Asp_Arg_Hydrox"/>
    <property type="match status" value="1"/>
</dbReference>
<protein>
    <submittedName>
        <fullName evidence="3">TPR_REGION domain-containing protein</fullName>
    </submittedName>
</protein>
<sequence>LNNVFRQAASRLIERARFRGALHKVLVAQRALIDRDPDDPELQNDFALTFLMMGREDDAFKVYNDVLKQYPENGMAQAYYGFIQKLRGNLDEAVLYMRKGFWATQRKITDPRFYYHFGDALTRLGRAQEAYEVYNEGSKIGLFLSPYQRSLHNFRGLSAKPWWTTEQTTYAKFLKVMEKQWTVIREEAIALLKTNPELFSPENPELTWFGNWSSYYFYRGWSWDDVNCMRSRKTCKLLREFRETSNSSKSEMKLSLLTSNSRVWPHCGYSNCRLQAHLGLVVPSEARIRVADEIRGWKTGRFIIFDDSFEHELWFEGASANKYCLVLAIDLWHPDVASERRVDLGSL</sequence>
<dbReference type="InterPro" id="IPR027443">
    <property type="entry name" value="IPNS-like_sf"/>
</dbReference>
<dbReference type="GO" id="GO:0005783">
    <property type="term" value="C:endoplasmic reticulum"/>
    <property type="evidence" value="ECO:0007669"/>
    <property type="project" value="TreeGrafter"/>
</dbReference>
<dbReference type="AlphaFoldDB" id="A0A158QBB4"/>
<accession>A0A158QBB4</accession>
<dbReference type="GO" id="GO:0062101">
    <property type="term" value="F:peptidyl-aspartic acid 3-dioxygenase activity"/>
    <property type="evidence" value="ECO:0007669"/>
    <property type="project" value="InterPro"/>
</dbReference>
<dbReference type="SUPFAM" id="SSF48452">
    <property type="entry name" value="TPR-like"/>
    <property type="match status" value="1"/>
</dbReference>
<dbReference type="Gene3D" id="1.25.40.10">
    <property type="entry name" value="Tetratricopeptide repeat domain"/>
    <property type="match status" value="1"/>
</dbReference>
<dbReference type="InterPro" id="IPR007803">
    <property type="entry name" value="Asp/Arg/Pro-Hydrxlase"/>
</dbReference>
<proteinExistence type="inferred from homology"/>
<reference evidence="3" key="1">
    <citation type="submission" date="2016-04" db="UniProtKB">
        <authorList>
            <consortium name="WormBaseParasite"/>
        </authorList>
    </citation>
    <scope>IDENTIFICATION</scope>
</reference>
<dbReference type="InterPro" id="IPR011990">
    <property type="entry name" value="TPR-like_helical_dom_sf"/>
</dbReference>
<dbReference type="WBParaSite" id="EVEC_0000896101-mRNA-1">
    <property type="protein sequence ID" value="EVEC_0000896101-mRNA-1"/>
    <property type="gene ID" value="EVEC_0000896101"/>
</dbReference>
<dbReference type="PANTHER" id="PTHR12366">
    <property type="entry name" value="ASPARTYL/ASPARAGINYL BETA-HYDROXYLASE"/>
    <property type="match status" value="1"/>
</dbReference>
<dbReference type="SUPFAM" id="SSF51197">
    <property type="entry name" value="Clavaminate synthase-like"/>
    <property type="match status" value="1"/>
</dbReference>
<dbReference type="PANTHER" id="PTHR12366:SF29">
    <property type="entry name" value="ASPARTYL BETA-HYDROXYLASE, ISOFORM L"/>
    <property type="match status" value="1"/>
</dbReference>
<dbReference type="Gene3D" id="2.60.120.330">
    <property type="entry name" value="B-lactam Antibiotic, Isopenicillin N Synthase, Chain"/>
    <property type="match status" value="1"/>
</dbReference>
<dbReference type="InterPro" id="IPR039038">
    <property type="entry name" value="ASPH"/>
</dbReference>